<dbReference type="Gene3D" id="2.40.50.230">
    <property type="entry name" value="Gp5 N-terminal domain"/>
    <property type="match status" value="1"/>
</dbReference>
<dbReference type="EMBL" id="BK014812">
    <property type="protein sequence ID" value="DAD76883.1"/>
    <property type="molecule type" value="Genomic_DNA"/>
</dbReference>
<sequence length="201" mass="21950">MRRKTVGEIIEGLTDEKINSINTIAIARIEKVDNTKMMCDIQLLDIPEVMGKRDEVPVIEDVPIAPIFWGKSCKVNAPLSKGDKVIVGFCQHETFFARNSNDPIEPEYETKFDINNAIVIGQITADSENSPYGNDFYILYGGNVIRMNSGEVEITAPSIKLNGNTTISGSLDVGKDITTNADLTASGKSFLNHTNGGIPID</sequence>
<dbReference type="InterPro" id="IPR037026">
    <property type="entry name" value="Vgr_OB-fold_dom_sf"/>
</dbReference>
<reference evidence="1" key="1">
    <citation type="journal article" date="2021" name="Proc. Natl. Acad. Sci. U.S.A.">
        <title>A Catalog of Tens of Thousands of Viruses from Human Metagenomes Reveals Hidden Associations with Chronic Diseases.</title>
        <authorList>
            <person name="Tisza M.J."/>
            <person name="Buck C.B."/>
        </authorList>
    </citation>
    <scope>NUCLEOTIDE SEQUENCE</scope>
    <source>
        <strain evidence="1">Ct9iM43</strain>
    </source>
</reference>
<proteinExistence type="predicted"/>
<evidence type="ECO:0000313" key="1">
    <source>
        <dbReference type="EMBL" id="DAD76883.1"/>
    </source>
</evidence>
<name>A0A8S5M490_9CAUD</name>
<accession>A0A8S5M490</accession>
<protein>
    <submittedName>
        <fullName evidence="1">Baseplate protein</fullName>
    </submittedName>
</protein>
<organism evidence="1">
    <name type="scientific">Siphoviridae sp. ct9iM43</name>
    <dbReference type="NCBI Taxonomy" id="2826177"/>
    <lineage>
        <taxon>Viruses</taxon>
        <taxon>Duplodnaviria</taxon>
        <taxon>Heunggongvirae</taxon>
        <taxon>Uroviricota</taxon>
        <taxon>Caudoviricetes</taxon>
    </lineage>
</organism>